<dbReference type="EMBL" id="PNYA01000020">
    <property type="protein sequence ID" value="PMS17235.1"/>
    <property type="molecule type" value="Genomic_DNA"/>
</dbReference>
<evidence type="ECO:0000313" key="1">
    <source>
        <dbReference type="EMBL" id="PMS17235.1"/>
    </source>
</evidence>
<gene>
    <name evidence="1" type="ORF">C0Z18_20975</name>
</gene>
<dbReference type="AlphaFoldDB" id="A0A2N7VJ99"/>
<organism evidence="1 2">
    <name type="scientific">Trinickia dabaoshanensis</name>
    <dbReference type="NCBI Taxonomy" id="564714"/>
    <lineage>
        <taxon>Bacteria</taxon>
        <taxon>Pseudomonadati</taxon>
        <taxon>Pseudomonadota</taxon>
        <taxon>Betaproteobacteria</taxon>
        <taxon>Burkholderiales</taxon>
        <taxon>Burkholderiaceae</taxon>
        <taxon>Trinickia</taxon>
    </lineage>
</organism>
<keyword evidence="2" id="KW-1185">Reference proteome</keyword>
<reference evidence="1 2" key="1">
    <citation type="submission" date="2018-01" db="EMBL/GenBank/DDBJ databases">
        <title>Whole genome analyses suggest that Burkholderia sensu lato contains two further novel genera in the rhizoxinica-symbiotica group Mycetohabitans gen. nov., and Trinickia gen. nov.: implications for the evolution of diazotrophy and nodulation in the Burkholderiaceae.</title>
        <authorList>
            <person name="Estrada-de los Santos P."/>
            <person name="Palmer M."/>
            <person name="Chavez-Ramirez B."/>
            <person name="Beukes C."/>
            <person name="Steenkamp E.T."/>
            <person name="Hirsch A.M."/>
            <person name="Manyaka P."/>
            <person name="Maluk M."/>
            <person name="Lafos M."/>
            <person name="Crook M."/>
            <person name="Gross E."/>
            <person name="Simon M.F."/>
            <person name="Bueno dos Reis Junior F."/>
            <person name="Poole P.S."/>
            <person name="Venter S.N."/>
            <person name="James E.K."/>
        </authorList>
    </citation>
    <scope>NUCLEOTIDE SEQUENCE [LARGE SCALE GENOMIC DNA]</scope>
    <source>
        <strain evidence="1 2">GIMN1.004</strain>
    </source>
</reference>
<protein>
    <submittedName>
        <fullName evidence="1">Uncharacterized protein</fullName>
    </submittedName>
</protein>
<dbReference type="RefSeq" id="WP_102647354.1">
    <property type="nucleotide sequence ID" value="NZ_PNYA01000020.1"/>
</dbReference>
<name>A0A2N7VJ99_9BURK</name>
<accession>A0A2N7VJ99</accession>
<dbReference type="Proteomes" id="UP000235616">
    <property type="component" value="Unassembled WGS sequence"/>
</dbReference>
<sequence>MNVQRPSIRAPAGRLRIISLWRSLANSGARVYGWTVKVDAATGSECMTIDVAGCDEQSLANLATVLGGTPTEATVTACSLLTLDGGVEQE</sequence>
<comment type="caution">
    <text evidence="1">The sequence shown here is derived from an EMBL/GenBank/DDBJ whole genome shotgun (WGS) entry which is preliminary data.</text>
</comment>
<dbReference type="OrthoDB" id="9009085at2"/>
<proteinExistence type="predicted"/>
<evidence type="ECO:0000313" key="2">
    <source>
        <dbReference type="Proteomes" id="UP000235616"/>
    </source>
</evidence>